<evidence type="ECO:0000256" key="7">
    <source>
        <dbReference type="ARBA" id="ARBA00022679"/>
    </source>
</evidence>
<keyword evidence="5" id="KW-0698">rRNA processing</keyword>
<evidence type="ECO:0000256" key="4">
    <source>
        <dbReference type="ARBA" id="ARBA00022490"/>
    </source>
</evidence>
<organism evidence="15 16">
    <name type="scientific">Selenomonas bovis</name>
    <dbReference type="NCBI Taxonomy" id="416586"/>
    <lineage>
        <taxon>Bacteria</taxon>
        <taxon>Bacillati</taxon>
        <taxon>Bacillota</taxon>
        <taxon>Negativicutes</taxon>
        <taxon>Selenomonadales</taxon>
        <taxon>Selenomonadaceae</taxon>
        <taxon>Selenomonas</taxon>
    </lineage>
</organism>
<keyword evidence="9 13" id="KW-0694">RNA-binding</keyword>
<evidence type="ECO:0000256" key="11">
    <source>
        <dbReference type="ARBA" id="ARBA00031088"/>
    </source>
</evidence>
<dbReference type="EC" id="2.1.1.176" evidence="3"/>
<keyword evidence="16" id="KW-1185">Reference proteome</keyword>
<dbReference type="Gene3D" id="3.30.70.1170">
    <property type="entry name" value="Sun protein, domain 3"/>
    <property type="match status" value="1"/>
</dbReference>
<dbReference type="SUPFAM" id="SSF48013">
    <property type="entry name" value="NusB-like"/>
    <property type="match status" value="1"/>
</dbReference>
<protein>
    <recommendedName>
        <fullName evidence="3">16S rRNA (cytosine(967)-C(5))-methyltransferase</fullName>
        <ecNumber evidence="3">2.1.1.176</ecNumber>
    </recommendedName>
    <alternativeName>
        <fullName evidence="10">16S rRNA m5C967 methyltransferase</fullName>
    </alternativeName>
    <alternativeName>
        <fullName evidence="11">rRNA (cytosine-C(5)-)-methyltransferase RsmB</fullName>
    </alternativeName>
</protein>
<dbReference type="PANTHER" id="PTHR22807:SF53">
    <property type="entry name" value="RIBOSOMAL RNA SMALL SUBUNIT METHYLTRANSFERASE B-RELATED"/>
    <property type="match status" value="1"/>
</dbReference>
<dbReference type="PROSITE" id="PS51686">
    <property type="entry name" value="SAM_MT_RSMB_NOP"/>
    <property type="match status" value="1"/>
</dbReference>
<dbReference type="NCBIfam" id="NF011494">
    <property type="entry name" value="PRK14902.1"/>
    <property type="match status" value="1"/>
</dbReference>
<feature type="binding site" evidence="13">
    <location>
        <position position="312"/>
    </location>
    <ligand>
        <name>S-adenosyl-L-methionine</name>
        <dbReference type="ChEBI" id="CHEBI:59789"/>
    </ligand>
</feature>
<dbReference type="PRINTS" id="PR02008">
    <property type="entry name" value="RCMTFAMILY"/>
</dbReference>
<dbReference type="SUPFAM" id="SSF53335">
    <property type="entry name" value="S-adenosyl-L-methionine-dependent methyltransferases"/>
    <property type="match status" value="1"/>
</dbReference>
<evidence type="ECO:0000256" key="13">
    <source>
        <dbReference type="PROSITE-ProRule" id="PRU01023"/>
    </source>
</evidence>
<comment type="function">
    <text evidence="1">Specifically methylates the cytosine at position 967 (m5C967) of 16S rRNA.</text>
</comment>
<evidence type="ECO:0000256" key="10">
    <source>
        <dbReference type="ARBA" id="ARBA00030399"/>
    </source>
</evidence>
<evidence type="ECO:0000256" key="12">
    <source>
        <dbReference type="ARBA" id="ARBA00047283"/>
    </source>
</evidence>
<dbReference type="RefSeq" id="WP_170076934.1">
    <property type="nucleotide sequence ID" value="NZ_JABAFA010000001.1"/>
</dbReference>
<dbReference type="InterPro" id="IPR029063">
    <property type="entry name" value="SAM-dependent_MTases_sf"/>
</dbReference>
<dbReference type="CDD" id="cd02440">
    <property type="entry name" value="AdoMet_MTases"/>
    <property type="match status" value="1"/>
</dbReference>
<keyword evidence="7 13" id="KW-0808">Transferase</keyword>
<dbReference type="InterPro" id="IPR006027">
    <property type="entry name" value="NusB_RsmB_TIM44"/>
</dbReference>
<dbReference type="InterPro" id="IPR035926">
    <property type="entry name" value="NusB-like_sf"/>
</dbReference>
<comment type="subcellular location">
    <subcellularLocation>
        <location evidence="2">Cytoplasm</location>
    </subcellularLocation>
</comment>
<dbReference type="Gene3D" id="1.10.940.10">
    <property type="entry name" value="NusB-like"/>
    <property type="match status" value="1"/>
</dbReference>
<dbReference type="EMBL" id="JABAFA010000001">
    <property type="protein sequence ID" value="NMD98116.1"/>
    <property type="molecule type" value="Genomic_DNA"/>
</dbReference>
<evidence type="ECO:0000256" key="9">
    <source>
        <dbReference type="ARBA" id="ARBA00022884"/>
    </source>
</evidence>
<feature type="binding site" evidence="13">
    <location>
        <begin position="261"/>
        <end position="267"/>
    </location>
    <ligand>
        <name>S-adenosyl-L-methionine</name>
        <dbReference type="ChEBI" id="CHEBI:59789"/>
    </ligand>
</feature>
<proteinExistence type="inferred from homology"/>
<comment type="caution">
    <text evidence="15">The sequence shown here is derived from an EMBL/GenBank/DDBJ whole genome shotgun (WGS) entry which is preliminary data.</text>
</comment>
<feature type="binding site" evidence="13">
    <location>
        <position position="285"/>
    </location>
    <ligand>
        <name>S-adenosyl-L-methionine</name>
        <dbReference type="ChEBI" id="CHEBI:59789"/>
    </ligand>
</feature>
<evidence type="ECO:0000256" key="5">
    <source>
        <dbReference type="ARBA" id="ARBA00022552"/>
    </source>
</evidence>
<reference evidence="15 16" key="1">
    <citation type="submission" date="2020-04" db="EMBL/GenBank/DDBJ databases">
        <authorList>
            <person name="Hitch T.C.A."/>
            <person name="Wylensek D."/>
            <person name="Clavel T."/>
        </authorList>
    </citation>
    <scope>NUCLEOTIDE SEQUENCE [LARGE SCALE GENOMIC DNA]</scope>
    <source>
        <strain evidence="15 16">PG-130-P53-12</strain>
    </source>
</reference>
<dbReference type="Pfam" id="PF01189">
    <property type="entry name" value="Methyltr_RsmB-F"/>
    <property type="match status" value="1"/>
</dbReference>
<keyword evidence="8 13" id="KW-0949">S-adenosyl-L-methionine</keyword>
<keyword evidence="4" id="KW-0963">Cytoplasm</keyword>
<dbReference type="InterPro" id="IPR004573">
    <property type="entry name" value="rRNA_ssu_MeTfrase_B"/>
</dbReference>
<feature type="binding site" evidence="13">
    <location>
        <position position="330"/>
    </location>
    <ligand>
        <name>S-adenosyl-L-methionine</name>
        <dbReference type="ChEBI" id="CHEBI:59789"/>
    </ligand>
</feature>
<dbReference type="Pfam" id="PF01029">
    <property type="entry name" value="NusB"/>
    <property type="match status" value="1"/>
</dbReference>
<sequence>MDKVRNLAVRILSEVNEEGAYANVALARNLKKAELTEVDRRFLTELSYGAVKAGGTLDWMIRHYVNRPIRKIPPMIRNILRLGFYQIFYMDKVPPSAACNESVELAKKYGHPGIVRFVNAVLRAAVRAPEKCAFPSGKGHATEELALRSFHPQWLVRRWVKMFGYDATCALCTFDNEDAVLSLRTNTLKTTREELLSALASEGSVAEVSRWAPEGVLCRSHGALGAMASLQEGFFQVQDESSMQVAHVVAPQPGEFIIDCCSAPGGKTTHLAALMKNQGRIVAGDIYEHKLAKIEENAARLGISIIDTELLDARDVGHRFKSQADRVLVDAPCSGLGVLRRKPDARWKKDEAAIAKLPQLQLDILTSAAAAVRPGGVLVYSTCTIERAENEEVVEAFLATHPEFFLAETGSFLPTQPRVGSMVQLYPQVDGTDGFFIARMERKQQ</sequence>
<gene>
    <name evidence="15" type="primary">rsmB</name>
    <name evidence="15" type="ORF">HF878_01260</name>
</gene>
<dbReference type="GO" id="GO:0006355">
    <property type="term" value="P:regulation of DNA-templated transcription"/>
    <property type="evidence" value="ECO:0007669"/>
    <property type="project" value="InterPro"/>
</dbReference>
<accession>A0A848B3Q6</accession>
<comment type="catalytic activity">
    <reaction evidence="12">
        <text>cytidine(967) in 16S rRNA + S-adenosyl-L-methionine = 5-methylcytidine(967) in 16S rRNA + S-adenosyl-L-homocysteine + H(+)</text>
        <dbReference type="Rhea" id="RHEA:42748"/>
        <dbReference type="Rhea" id="RHEA-COMP:10219"/>
        <dbReference type="Rhea" id="RHEA-COMP:10220"/>
        <dbReference type="ChEBI" id="CHEBI:15378"/>
        <dbReference type="ChEBI" id="CHEBI:57856"/>
        <dbReference type="ChEBI" id="CHEBI:59789"/>
        <dbReference type="ChEBI" id="CHEBI:74483"/>
        <dbReference type="ChEBI" id="CHEBI:82748"/>
        <dbReference type="EC" id="2.1.1.176"/>
    </reaction>
</comment>
<dbReference type="GO" id="GO:0003723">
    <property type="term" value="F:RNA binding"/>
    <property type="evidence" value="ECO:0007669"/>
    <property type="project" value="UniProtKB-UniRule"/>
</dbReference>
<name>A0A848B3Q6_9FIRM</name>
<evidence type="ECO:0000256" key="1">
    <source>
        <dbReference type="ARBA" id="ARBA00002724"/>
    </source>
</evidence>
<evidence type="ECO:0000256" key="3">
    <source>
        <dbReference type="ARBA" id="ARBA00012140"/>
    </source>
</evidence>
<comment type="similarity">
    <text evidence="13">Belongs to the class I-like SAM-binding methyltransferase superfamily. RsmB/NOP family.</text>
</comment>
<evidence type="ECO:0000313" key="15">
    <source>
        <dbReference type="EMBL" id="NMD98116.1"/>
    </source>
</evidence>
<evidence type="ECO:0000256" key="2">
    <source>
        <dbReference type="ARBA" id="ARBA00004496"/>
    </source>
</evidence>
<dbReference type="PANTHER" id="PTHR22807">
    <property type="entry name" value="NOP2 YEAST -RELATED NOL1/NOP2/FMU SUN DOMAIN-CONTAINING"/>
    <property type="match status" value="1"/>
</dbReference>
<dbReference type="Proteomes" id="UP000543804">
    <property type="component" value="Unassembled WGS sequence"/>
</dbReference>
<dbReference type="GO" id="GO:0008649">
    <property type="term" value="F:rRNA methyltransferase activity"/>
    <property type="evidence" value="ECO:0007669"/>
    <property type="project" value="InterPro"/>
</dbReference>
<feature type="active site" description="Nucleophile" evidence="13">
    <location>
        <position position="383"/>
    </location>
</feature>
<dbReference type="AlphaFoldDB" id="A0A848B3Q6"/>
<feature type="domain" description="SAM-dependent MTase RsmB/NOP-type" evidence="14">
    <location>
        <begin position="171"/>
        <end position="443"/>
    </location>
</feature>
<dbReference type="InterPro" id="IPR023267">
    <property type="entry name" value="RCMT"/>
</dbReference>
<dbReference type="InterPro" id="IPR001678">
    <property type="entry name" value="MeTrfase_RsmB-F_NOP2_dom"/>
</dbReference>
<dbReference type="Gene3D" id="3.40.50.150">
    <property type="entry name" value="Vaccinia Virus protein VP39"/>
    <property type="match status" value="1"/>
</dbReference>
<dbReference type="NCBIfam" id="TIGR00563">
    <property type="entry name" value="rsmB"/>
    <property type="match status" value="1"/>
</dbReference>
<dbReference type="Pfam" id="PF22458">
    <property type="entry name" value="RsmF-B_ferredox"/>
    <property type="match status" value="1"/>
</dbReference>
<keyword evidence="6 13" id="KW-0489">Methyltransferase</keyword>
<dbReference type="FunFam" id="3.40.50.150:FF:000257">
    <property type="entry name" value="16S rRNA methyltransferase"/>
    <property type="match status" value="1"/>
</dbReference>
<evidence type="ECO:0000256" key="6">
    <source>
        <dbReference type="ARBA" id="ARBA00022603"/>
    </source>
</evidence>
<evidence type="ECO:0000259" key="14">
    <source>
        <dbReference type="PROSITE" id="PS51686"/>
    </source>
</evidence>
<dbReference type="GO" id="GO:0005737">
    <property type="term" value="C:cytoplasm"/>
    <property type="evidence" value="ECO:0007669"/>
    <property type="project" value="UniProtKB-SubCell"/>
</dbReference>
<dbReference type="InterPro" id="IPR049560">
    <property type="entry name" value="MeTrfase_RsmB-F_NOP2_cat"/>
</dbReference>
<evidence type="ECO:0000256" key="8">
    <source>
        <dbReference type="ARBA" id="ARBA00022691"/>
    </source>
</evidence>
<evidence type="ECO:0000313" key="16">
    <source>
        <dbReference type="Proteomes" id="UP000543804"/>
    </source>
</evidence>
<dbReference type="InterPro" id="IPR054728">
    <property type="entry name" value="RsmB-like_ferredoxin"/>
</dbReference>